<accession>A0A6D2HCY1</accession>
<sequence>MVSVNLGPCWWKNVDRPISPRGSYNSRNKKLRRMRALLIPRPIAVRSSNTNIIG</sequence>
<keyword evidence="2" id="KW-1185">Reference proteome</keyword>
<comment type="caution">
    <text evidence="1">The sequence shown here is derived from an EMBL/GenBank/DDBJ whole genome shotgun (WGS) entry which is preliminary data.</text>
</comment>
<gene>
    <name evidence="1" type="ORF">MERR_LOCUS538</name>
</gene>
<evidence type="ECO:0000313" key="1">
    <source>
        <dbReference type="EMBL" id="CAA7013304.1"/>
    </source>
</evidence>
<dbReference type="EMBL" id="CACVBM020000034">
    <property type="protein sequence ID" value="CAA7013304.1"/>
    <property type="molecule type" value="Genomic_DNA"/>
</dbReference>
<dbReference type="AlphaFoldDB" id="A0A6D2HCY1"/>
<dbReference type="Proteomes" id="UP000467841">
    <property type="component" value="Unassembled WGS sequence"/>
</dbReference>
<organism evidence="1 2">
    <name type="scientific">Microthlaspi erraticum</name>
    <dbReference type="NCBI Taxonomy" id="1685480"/>
    <lineage>
        <taxon>Eukaryota</taxon>
        <taxon>Viridiplantae</taxon>
        <taxon>Streptophyta</taxon>
        <taxon>Embryophyta</taxon>
        <taxon>Tracheophyta</taxon>
        <taxon>Spermatophyta</taxon>
        <taxon>Magnoliopsida</taxon>
        <taxon>eudicotyledons</taxon>
        <taxon>Gunneridae</taxon>
        <taxon>Pentapetalae</taxon>
        <taxon>rosids</taxon>
        <taxon>malvids</taxon>
        <taxon>Brassicales</taxon>
        <taxon>Brassicaceae</taxon>
        <taxon>Coluteocarpeae</taxon>
        <taxon>Microthlaspi</taxon>
    </lineage>
</organism>
<name>A0A6D2HCY1_9BRAS</name>
<evidence type="ECO:0000313" key="2">
    <source>
        <dbReference type="Proteomes" id="UP000467841"/>
    </source>
</evidence>
<proteinExistence type="predicted"/>
<reference evidence="1" key="1">
    <citation type="submission" date="2020-01" db="EMBL/GenBank/DDBJ databases">
        <authorList>
            <person name="Mishra B."/>
        </authorList>
    </citation>
    <scope>NUCLEOTIDE SEQUENCE [LARGE SCALE GENOMIC DNA]</scope>
</reference>
<feature type="non-terminal residue" evidence="1">
    <location>
        <position position="54"/>
    </location>
</feature>
<protein>
    <submittedName>
        <fullName evidence="1">Uncharacterized protein</fullName>
    </submittedName>
</protein>